<evidence type="ECO:0000313" key="3">
    <source>
        <dbReference type="Proteomes" id="UP000054053"/>
    </source>
</evidence>
<feature type="compositionally biased region" description="Polar residues" evidence="1">
    <location>
        <begin position="79"/>
        <end position="90"/>
    </location>
</feature>
<proteinExistence type="predicted"/>
<feature type="compositionally biased region" description="Polar residues" evidence="1">
    <location>
        <begin position="159"/>
        <end position="171"/>
    </location>
</feature>
<sequence length="171" mass="18921">MSGKSSKPFLANDQPHRPSYQPPIEAIAGLLCLGNLRCGKTHLATCSKVDRTWNVFSIMCFSRRIGTQLSQHTAAFNATSGTTNPTESVQSPPPVLGYGFPKPQGKIDVEEALNRKPLRWTFRGQVEANRARPAPEVLDHRREKDLEQAKQDMLEMQGALSQSNNFNSKSG</sequence>
<reference evidence="3" key="1">
    <citation type="journal article" date="2016" name="Genome Announc.">
        <title>Genome sequence of Ustilaginoidea virens IPU010, a rice pathogenic fungus causing false smut.</title>
        <authorList>
            <person name="Kumagai T."/>
            <person name="Ishii T."/>
            <person name="Terai G."/>
            <person name="Umemura M."/>
            <person name="Machida M."/>
            <person name="Asai K."/>
        </authorList>
    </citation>
    <scope>NUCLEOTIDE SEQUENCE [LARGE SCALE GENOMIC DNA]</scope>
    <source>
        <strain evidence="3">IPU010</strain>
    </source>
</reference>
<accession>A0A1B5KUV7</accession>
<evidence type="ECO:0000313" key="2">
    <source>
        <dbReference type="EMBL" id="GAO14781.1"/>
    </source>
</evidence>
<dbReference type="AlphaFoldDB" id="A0A1B5KUV7"/>
<dbReference type="Proteomes" id="UP000054053">
    <property type="component" value="Unassembled WGS sequence"/>
</dbReference>
<organism evidence="2 3">
    <name type="scientific">Ustilaginoidea virens</name>
    <name type="common">Rice false smut fungus</name>
    <name type="synonym">Villosiclava virens</name>
    <dbReference type="NCBI Taxonomy" id="1159556"/>
    <lineage>
        <taxon>Eukaryota</taxon>
        <taxon>Fungi</taxon>
        <taxon>Dikarya</taxon>
        <taxon>Ascomycota</taxon>
        <taxon>Pezizomycotina</taxon>
        <taxon>Sordariomycetes</taxon>
        <taxon>Hypocreomycetidae</taxon>
        <taxon>Hypocreales</taxon>
        <taxon>Clavicipitaceae</taxon>
        <taxon>Ustilaginoidea</taxon>
    </lineage>
</organism>
<feature type="region of interest" description="Disordered" evidence="1">
    <location>
        <begin position="130"/>
        <end position="171"/>
    </location>
</feature>
<evidence type="ECO:0000256" key="1">
    <source>
        <dbReference type="SAM" id="MobiDB-lite"/>
    </source>
</evidence>
<gene>
    <name evidence="2" type="ORF">UVI_02005110</name>
</gene>
<feature type="region of interest" description="Disordered" evidence="1">
    <location>
        <begin position="79"/>
        <end position="98"/>
    </location>
</feature>
<protein>
    <submittedName>
        <fullName evidence="2">Uncharacterized protein</fullName>
    </submittedName>
</protein>
<feature type="compositionally biased region" description="Basic and acidic residues" evidence="1">
    <location>
        <begin position="137"/>
        <end position="153"/>
    </location>
</feature>
<name>A0A1B5KUV7_USTVR</name>
<dbReference type="EMBL" id="BBTG02000002">
    <property type="protein sequence ID" value="GAO14781.1"/>
    <property type="molecule type" value="Genomic_DNA"/>
</dbReference>
<comment type="caution">
    <text evidence="2">The sequence shown here is derived from an EMBL/GenBank/DDBJ whole genome shotgun (WGS) entry which is preliminary data.</text>
</comment>